<evidence type="ECO:0000256" key="19">
    <source>
        <dbReference type="SAM" id="MobiDB-lite"/>
    </source>
</evidence>
<keyword evidence="21" id="KW-1185">Reference proteome</keyword>
<evidence type="ECO:0000256" key="17">
    <source>
        <dbReference type="ARBA" id="ARBA00023264"/>
    </source>
</evidence>
<evidence type="ECO:0000256" key="10">
    <source>
        <dbReference type="ARBA" id="ARBA00022695"/>
    </source>
</evidence>
<evidence type="ECO:0000313" key="20">
    <source>
        <dbReference type="EMBL" id="KAJ9667662.1"/>
    </source>
</evidence>
<evidence type="ECO:0000256" key="9">
    <source>
        <dbReference type="ARBA" id="ARBA00022679"/>
    </source>
</evidence>
<evidence type="ECO:0000256" key="11">
    <source>
        <dbReference type="ARBA" id="ARBA00022792"/>
    </source>
</evidence>
<evidence type="ECO:0000256" key="6">
    <source>
        <dbReference type="ARBA" id="ARBA00012487"/>
    </source>
</evidence>
<comment type="cofactor">
    <cofactor evidence="1">
        <name>Mg(2+)</name>
        <dbReference type="ChEBI" id="CHEBI:18420"/>
    </cofactor>
</comment>
<keyword evidence="8" id="KW-0444">Lipid biosynthesis</keyword>
<comment type="pathway">
    <text evidence="4">Lipid metabolism.</text>
</comment>
<dbReference type="EC" id="2.7.7.41" evidence="6"/>
<sequence length="534" mass="60285">MALKRLASTRGSTPVLCGHSSLLGQAAWHYRPQFLRGRTFASQTDTTAKRDAERPALFQREAHDAAVSASTRTPSPTAGSSTKPRPASGKSSEESTTSLPPGWEDEDWNITAFSQLPHRYFGANQHMRINEEFKESLRQILWQFRAPIKYAFAYGSGVFPQSDATATSAALSPHPHPPEAVLKWQKGGGKMIDFIFGVTYTQHWHSLNLTQHRDHYSFLGSLGSGLVSAVQDRWGAGVYFNPYITVNGTLIKYGVVNLDTLYRDLSEWDTLYLAGRLQKPVKILRDEPRIRMANQINLISAVRTALLMLPSTFTEKQLFSAIAGLSYTGDPRMSFKSEDPKKVSNIVNHQLVNFRQLYNPFIEDLPNVSHNDPRVQRSKDWESDTSLQDIKIAQDMDPVKRGNMVRRLPKAFRQKLYALYQRKFAMPQREFDKIVEGSQDEDATSFKKRQGTEFDRRIAGEPDLREMVERAINMTVKWPSTSQSLKGLVTAGPTRTVRYLREKAEKARKGKEGKEEGVKKKKAAEDGKDGGKDE</sequence>
<keyword evidence="10" id="KW-0548">Nucleotidyltransferase</keyword>
<keyword evidence="12" id="KW-0460">Magnesium</keyword>
<keyword evidence="17" id="KW-1208">Phospholipid metabolism</keyword>
<accession>A0ABQ9NZU0</accession>
<dbReference type="PANTHER" id="PTHR13619:SF0">
    <property type="entry name" value="PHOSPHATIDATE CYTIDYLYLTRANSFERASE, MITOCHONDRIAL"/>
    <property type="match status" value="1"/>
</dbReference>
<keyword evidence="13" id="KW-0443">Lipid metabolism</keyword>
<comment type="subcellular location">
    <subcellularLocation>
        <location evidence="2">Mitochondrion inner membrane</location>
        <topology evidence="2">Peripheral membrane protein</topology>
        <orientation evidence="2">Matrix side</orientation>
    </subcellularLocation>
</comment>
<feature type="region of interest" description="Disordered" evidence="19">
    <location>
        <begin position="503"/>
        <end position="534"/>
    </location>
</feature>
<evidence type="ECO:0000256" key="15">
    <source>
        <dbReference type="ARBA" id="ARBA00023136"/>
    </source>
</evidence>
<evidence type="ECO:0000256" key="5">
    <source>
        <dbReference type="ARBA" id="ARBA00005458"/>
    </source>
</evidence>
<evidence type="ECO:0000256" key="1">
    <source>
        <dbReference type="ARBA" id="ARBA00001946"/>
    </source>
</evidence>
<proteinExistence type="inferred from homology"/>
<comment type="pathway">
    <text evidence="3">Phospholipid metabolism; CDP-diacylglycerol biosynthesis; CDP-diacylglycerol from sn-glycerol 3-phosphate: step 3/3.</text>
</comment>
<evidence type="ECO:0000313" key="21">
    <source>
        <dbReference type="Proteomes" id="UP001172684"/>
    </source>
</evidence>
<keyword evidence="11" id="KW-0999">Mitochondrion inner membrane</keyword>
<name>A0ABQ9NZU0_9PEZI</name>
<feature type="compositionally biased region" description="Polar residues" evidence="19">
    <location>
        <begin position="68"/>
        <end position="83"/>
    </location>
</feature>
<evidence type="ECO:0000256" key="16">
    <source>
        <dbReference type="ARBA" id="ARBA00023209"/>
    </source>
</evidence>
<organism evidence="20 21">
    <name type="scientific">Coniosporium apollinis</name>
    <dbReference type="NCBI Taxonomy" id="61459"/>
    <lineage>
        <taxon>Eukaryota</taxon>
        <taxon>Fungi</taxon>
        <taxon>Dikarya</taxon>
        <taxon>Ascomycota</taxon>
        <taxon>Pezizomycotina</taxon>
        <taxon>Dothideomycetes</taxon>
        <taxon>Dothideomycetes incertae sedis</taxon>
        <taxon>Coniosporium</taxon>
    </lineage>
</organism>
<evidence type="ECO:0000256" key="18">
    <source>
        <dbReference type="ARBA" id="ARBA00029893"/>
    </source>
</evidence>
<comment type="caution">
    <text evidence="20">The sequence shown here is derived from an EMBL/GenBank/DDBJ whole genome shotgun (WGS) entry which is preliminary data.</text>
</comment>
<gene>
    <name evidence="20" type="primary">TAM41</name>
    <name evidence="20" type="ORF">H2201_002197</name>
</gene>
<evidence type="ECO:0000256" key="3">
    <source>
        <dbReference type="ARBA" id="ARBA00005119"/>
    </source>
</evidence>
<dbReference type="InterPro" id="IPR015222">
    <property type="entry name" value="Tam41"/>
</dbReference>
<dbReference type="Pfam" id="PF09139">
    <property type="entry name" value="Tam41_Mmp37"/>
    <property type="match status" value="1"/>
</dbReference>
<protein>
    <recommendedName>
        <fullName evidence="7">Phosphatidate cytidylyltransferase, mitochondrial</fullName>
        <ecNumber evidence="6">2.7.7.41</ecNumber>
    </recommendedName>
    <alternativeName>
        <fullName evidence="18">CDP-diacylglycerol synthase</fullName>
    </alternativeName>
</protein>
<evidence type="ECO:0000256" key="13">
    <source>
        <dbReference type="ARBA" id="ARBA00023098"/>
    </source>
</evidence>
<keyword evidence="15" id="KW-0472">Membrane</keyword>
<evidence type="ECO:0000256" key="2">
    <source>
        <dbReference type="ARBA" id="ARBA00004443"/>
    </source>
</evidence>
<keyword evidence="16" id="KW-0594">Phospholipid biosynthesis</keyword>
<keyword evidence="14" id="KW-0496">Mitochondrion</keyword>
<evidence type="ECO:0000256" key="7">
    <source>
        <dbReference type="ARBA" id="ARBA00018337"/>
    </source>
</evidence>
<dbReference type="Proteomes" id="UP001172684">
    <property type="component" value="Unassembled WGS sequence"/>
</dbReference>
<keyword evidence="9" id="KW-0808">Transferase</keyword>
<evidence type="ECO:0000256" key="12">
    <source>
        <dbReference type="ARBA" id="ARBA00022842"/>
    </source>
</evidence>
<feature type="region of interest" description="Disordered" evidence="19">
    <location>
        <begin position="59"/>
        <end position="106"/>
    </location>
</feature>
<dbReference type="EMBL" id="JAPDRL010000011">
    <property type="protein sequence ID" value="KAJ9667662.1"/>
    <property type="molecule type" value="Genomic_DNA"/>
</dbReference>
<dbReference type="PANTHER" id="PTHR13619">
    <property type="entry name" value="PHOSPHATIDATE CYTIDYLYLTRANSFERASE, MITOCHONDRIAL"/>
    <property type="match status" value="1"/>
</dbReference>
<evidence type="ECO:0000256" key="8">
    <source>
        <dbReference type="ARBA" id="ARBA00022516"/>
    </source>
</evidence>
<evidence type="ECO:0000256" key="14">
    <source>
        <dbReference type="ARBA" id="ARBA00023128"/>
    </source>
</evidence>
<evidence type="ECO:0000256" key="4">
    <source>
        <dbReference type="ARBA" id="ARBA00005189"/>
    </source>
</evidence>
<comment type="similarity">
    <text evidence="5">Belongs to the TAM41 family.</text>
</comment>
<reference evidence="20" key="1">
    <citation type="submission" date="2022-10" db="EMBL/GenBank/DDBJ databases">
        <title>Culturing micro-colonial fungi from biological soil crusts in the Mojave desert and describing Neophaeococcomyces mojavensis, and introducing the new genera and species Taxawa tesnikishii.</title>
        <authorList>
            <person name="Kurbessoian T."/>
            <person name="Stajich J.E."/>
        </authorList>
    </citation>
    <scope>NUCLEOTIDE SEQUENCE</scope>
    <source>
        <strain evidence="20">TK_1</strain>
    </source>
</reference>